<protein>
    <submittedName>
        <fullName evidence="8">Homeodomain transcription factor</fullName>
    </submittedName>
</protein>
<feature type="DNA-binding region" description="Homeobox" evidence="4">
    <location>
        <begin position="287"/>
        <end position="346"/>
    </location>
</feature>
<comment type="subcellular location">
    <subcellularLocation>
        <location evidence="4 5">Nucleus</location>
    </subcellularLocation>
</comment>
<feature type="region of interest" description="Disordered" evidence="6">
    <location>
        <begin position="210"/>
        <end position="297"/>
    </location>
</feature>
<feature type="DNA-binding region" description="Homeobox" evidence="4">
    <location>
        <begin position="145"/>
        <end position="204"/>
    </location>
</feature>
<organism evidence="8 9">
    <name type="scientific">Lentinula detonsa</name>
    <dbReference type="NCBI Taxonomy" id="2804962"/>
    <lineage>
        <taxon>Eukaryota</taxon>
        <taxon>Fungi</taxon>
        <taxon>Dikarya</taxon>
        <taxon>Basidiomycota</taxon>
        <taxon>Agaricomycotina</taxon>
        <taxon>Agaricomycetes</taxon>
        <taxon>Agaricomycetidae</taxon>
        <taxon>Agaricales</taxon>
        <taxon>Marasmiineae</taxon>
        <taxon>Omphalotaceae</taxon>
        <taxon>Lentinula</taxon>
    </lineage>
</organism>
<dbReference type="InterPro" id="IPR050460">
    <property type="entry name" value="Distal-less_Homeobox_TF"/>
</dbReference>
<feature type="compositionally biased region" description="Polar residues" evidence="6">
    <location>
        <begin position="77"/>
        <end position="99"/>
    </location>
</feature>
<dbReference type="InterPro" id="IPR009057">
    <property type="entry name" value="Homeodomain-like_sf"/>
</dbReference>
<sequence>MPPVAHSLSSDMKDKQKKPRHRHSPAQLIALNELYERDEHPALDLRVNLAERLGMETKTVNAWFQNKRASSKKRTMTRSTAPYDNPSINSLTPPSTSSFRRNDLDELDEEIDAQSPPLLDNGRMGSPFYTGNTENTHFEEQDNMQRRSRIRPSPEQVEQLKNLFNANPLPSTEDKQALADRIGMRYQSITTWFQNQRSILKKRQEGDTDLTAASFPNTEYPFDTPARRYSAFPPPTHHPSLNLPPANSHPSLPSIPARGRRSLSPDPASSRRIHRRSGTPYDSVLNSRPRRTRPEPYQLDALKDMFLKTAHPTIEERTTLAIQIGMDLGKVTNWFRNLRQTTRKRAKKTGSGEDDYDDYDDDVDYPDHDQDASTSRYGSPSSSTWTNDDSVVYDEKVPMHSGSVSDAGSDDEYEEAVTPSSESSRSPPPLARLPSSQVNLSNLTSAALESATIAEMDKVSYKSGIKVEDALLLLTFHHQVVQ</sequence>
<evidence type="ECO:0000256" key="1">
    <source>
        <dbReference type="ARBA" id="ARBA00023125"/>
    </source>
</evidence>
<evidence type="ECO:0000313" key="8">
    <source>
        <dbReference type="EMBL" id="KAJ3988989.1"/>
    </source>
</evidence>
<dbReference type="Pfam" id="PF00046">
    <property type="entry name" value="Homeodomain"/>
    <property type="match status" value="3"/>
</dbReference>
<feature type="region of interest" description="Disordered" evidence="6">
    <location>
        <begin position="66"/>
        <end position="99"/>
    </location>
</feature>
<dbReference type="Gene3D" id="1.10.10.60">
    <property type="entry name" value="Homeodomain-like"/>
    <property type="match status" value="3"/>
</dbReference>
<dbReference type="GO" id="GO:0005634">
    <property type="term" value="C:nucleus"/>
    <property type="evidence" value="ECO:0007669"/>
    <property type="project" value="UniProtKB-SubCell"/>
</dbReference>
<evidence type="ECO:0000256" key="3">
    <source>
        <dbReference type="ARBA" id="ARBA00023242"/>
    </source>
</evidence>
<comment type="caution">
    <text evidence="8">The sequence shown here is derived from an EMBL/GenBank/DDBJ whole genome shotgun (WGS) entry which is preliminary data.</text>
</comment>
<feature type="domain" description="Homeobox" evidence="7">
    <location>
        <begin position="14"/>
        <end position="74"/>
    </location>
</feature>
<dbReference type="PROSITE" id="PS50071">
    <property type="entry name" value="HOMEOBOX_2"/>
    <property type="match status" value="3"/>
</dbReference>
<name>A0AA38UXD4_9AGAR</name>
<feature type="DNA-binding region" description="Homeobox" evidence="4">
    <location>
        <begin position="16"/>
        <end position="75"/>
    </location>
</feature>
<feature type="compositionally biased region" description="Acidic residues" evidence="6">
    <location>
        <begin position="352"/>
        <end position="364"/>
    </location>
</feature>
<feature type="region of interest" description="Disordered" evidence="6">
    <location>
        <begin position="132"/>
        <end position="153"/>
    </location>
</feature>
<dbReference type="Proteomes" id="UP001163850">
    <property type="component" value="Unassembled WGS sequence"/>
</dbReference>
<evidence type="ECO:0000259" key="7">
    <source>
        <dbReference type="PROSITE" id="PS50071"/>
    </source>
</evidence>
<feature type="domain" description="Homeobox" evidence="7">
    <location>
        <begin position="143"/>
        <end position="203"/>
    </location>
</feature>
<dbReference type="PANTHER" id="PTHR24327">
    <property type="entry name" value="HOMEOBOX PROTEIN"/>
    <property type="match status" value="1"/>
</dbReference>
<dbReference type="AlphaFoldDB" id="A0AA38UXD4"/>
<dbReference type="SUPFAM" id="SSF46689">
    <property type="entry name" value="Homeodomain-like"/>
    <property type="match status" value="3"/>
</dbReference>
<dbReference type="PANTHER" id="PTHR24327:SF41">
    <property type="entry name" value="BRAIN-SPECIFIC HOMEOBOX PROTEIN"/>
    <property type="match status" value="1"/>
</dbReference>
<dbReference type="CDD" id="cd00086">
    <property type="entry name" value="homeodomain"/>
    <property type="match status" value="3"/>
</dbReference>
<evidence type="ECO:0000256" key="4">
    <source>
        <dbReference type="PROSITE-ProRule" id="PRU00108"/>
    </source>
</evidence>
<feature type="region of interest" description="Disordered" evidence="6">
    <location>
        <begin position="1"/>
        <end position="25"/>
    </location>
</feature>
<evidence type="ECO:0000256" key="2">
    <source>
        <dbReference type="ARBA" id="ARBA00023155"/>
    </source>
</evidence>
<dbReference type="GO" id="GO:0000981">
    <property type="term" value="F:DNA-binding transcription factor activity, RNA polymerase II-specific"/>
    <property type="evidence" value="ECO:0007669"/>
    <property type="project" value="InterPro"/>
</dbReference>
<keyword evidence="2 4" id="KW-0371">Homeobox</keyword>
<feature type="region of interest" description="Disordered" evidence="6">
    <location>
        <begin position="342"/>
        <end position="435"/>
    </location>
</feature>
<gene>
    <name evidence="8" type="ORF">F5890DRAFT_175118</name>
</gene>
<proteinExistence type="predicted"/>
<evidence type="ECO:0000313" key="9">
    <source>
        <dbReference type="Proteomes" id="UP001163850"/>
    </source>
</evidence>
<keyword evidence="1 4" id="KW-0238">DNA-binding</keyword>
<dbReference type="EMBL" id="MU801902">
    <property type="protein sequence ID" value="KAJ3988989.1"/>
    <property type="molecule type" value="Genomic_DNA"/>
</dbReference>
<dbReference type="GO" id="GO:0000978">
    <property type="term" value="F:RNA polymerase II cis-regulatory region sequence-specific DNA binding"/>
    <property type="evidence" value="ECO:0007669"/>
    <property type="project" value="TreeGrafter"/>
</dbReference>
<feature type="domain" description="Homeobox" evidence="7">
    <location>
        <begin position="285"/>
        <end position="345"/>
    </location>
</feature>
<dbReference type="SMART" id="SM00389">
    <property type="entry name" value="HOX"/>
    <property type="match status" value="3"/>
</dbReference>
<keyword evidence="3 4" id="KW-0539">Nucleus</keyword>
<evidence type="ECO:0000256" key="5">
    <source>
        <dbReference type="RuleBase" id="RU000682"/>
    </source>
</evidence>
<accession>A0AA38UXD4</accession>
<evidence type="ECO:0000256" key="6">
    <source>
        <dbReference type="SAM" id="MobiDB-lite"/>
    </source>
</evidence>
<reference evidence="8" key="1">
    <citation type="submission" date="2022-08" db="EMBL/GenBank/DDBJ databases">
        <authorList>
            <consortium name="DOE Joint Genome Institute"/>
            <person name="Min B."/>
            <person name="Riley R."/>
            <person name="Sierra-Patev S."/>
            <person name="Naranjo-Ortiz M."/>
            <person name="Looney B."/>
            <person name="Konkel Z."/>
            <person name="Slot J.C."/>
            <person name="Sakamoto Y."/>
            <person name="Steenwyk J.L."/>
            <person name="Rokas A."/>
            <person name="Carro J."/>
            <person name="Camarero S."/>
            <person name="Ferreira P."/>
            <person name="Molpeceres G."/>
            <person name="Ruiz-Duenas F.J."/>
            <person name="Serrano A."/>
            <person name="Henrissat B."/>
            <person name="Drula E."/>
            <person name="Hughes K.W."/>
            <person name="Mata J.L."/>
            <person name="Ishikawa N.K."/>
            <person name="Vargas-Isla R."/>
            <person name="Ushijima S."/>
            <person name="Smith C.A."/>
            <person name="Ahrendt S."/>
            <person name="Andreopoulos W."/>
            <person name="He G."/>
            <person name="Labutti K."/>
            <person name="Lipzen A."/>
            <person name="Ng V."/>
            <person name="Sandor L."/>
            <person name="Barry K."/>
            <person name="Martinez A.T."/>
            <person name="Xiao Y."/>
            <person name="Gibbons J.G."/>
            <person name="Terashima K."/>
            <person name="Hibbett D.S."/>
            <person name="Grigoriev I.V."/>
        </authorList>
    </citation>
    <scope>NUCLEOTIDE SEQUENCE</scope>
    <source>
        <strain evidence="8">TFB7829</strain>
    </source>
</reference>
<dbReference type="InterPro" id="IPR001356">
    <property type="entry name" value="HD"/>
</dbReference>
<dbReference type="PROSITE" id="PS00027">
    <property type="entry name" value="HOMEOBOX_1"/>
    <property type="match status" value="2"/>
</dbReference>
<feature type="compositionally biased region" description="Basic residues" evidence="6">
    <location>
        <begin position="15"/>
        <end position="24"/>
    </location>
</feature>
<feature type="compositionally biased region" description="Basic and acidic residues" evidence="6">
    <location>
        <begin position="136"/>
        <end position="145"/>
    </location>
</feature>
<dbReference type="InterPro" id="IPR017970">
    <property type="entry name" value="Homeobox_CS"/>
</dbReference>
<feature type="compositionally biased region" description="Low complexity" evidence="6">
    <location>
        <begin position="373"/>
        <end position="386"/>
    </location>
</feature>